<comment type="caution">
    <text evidence="2">The sequence shown here is derived from an EMBL/GenBank/DDBJ whole genome shotgun (WGS) entry which is preliminary data.</text>
</comment>
<organism evidence="2 3">
    <name type="scientific">Cupriavidus numazuensis</name>
    <dbReference type="NCBI Taxonomy" id="221992"/>
    <lineage>
        <taxon>Bacteria</taxon>
        <taxon>Pseudomonadati</taxon>
        <taxon>Pseudomonadota</taxon>
        <taxon>Betaproteobacteria</taxon>
        <taxon>Burkholderiales</taxon>
        <taxon>Burkholderiaceae</taxon>
        <taxon>Cupriavidus</taxon>
    </lineage>
</organism>
<dbReference type="Proteomes" id="UP000672657">
    <property type="component" value="Unassembled WGS sequence"/>
</dbReference>
<evidence type="ECO:0000313" key="3">
    <source>
        <dbReference type="Proteomes" id="UP000672657"/>
    </source>
</evidence>
<evidence type="ECO:0000256" key="1">
    <source>
        <dbReference type="SAM" id="Phobius"/>
    </source>
</evidence>
<reference evidence="2 3" key="1">
    <citation type="submission" date="2021-03" db="EMBL/GenBank/DDBJ databases">
        <authorList>
            <person name="Peeters C."/>
        </authorList>
    </citation>
    <scope>NUCLEOTIDE SEQUENCE [LARGE SCALE GENOMIC DNA]</scope>
    <source>
        <strain evidence="2 3">LMG 26411</strain>
    </source>
</reference>
<name>A0ABM8TQK1_9BURK</name>
<proteinExistence type="predicted"/>
<accession>A0ABM8TQK1</accession>
<keyword evidence="1" id="KW-0812">Transmembrane</keyword>
<protein>
    <submittedName>
        <fullName evidence="2">Uncharacterized protein</fullName>
    </submittedName>
</protein>
<gene>
    <name evidence="2" type="ORF">LMG26411_05848</name>
</gene>
<sequence length="369" mass="40356">MLWPKSTPSNTLWFWCCTAIYPIFVWSALLCCSLGIGYARRSEAMAINRVSDGIEQERHALSSKPLVVLGHAWCFSSNDEENDAQGVFNGTLHLDFKPSVGQLGTDVRARWLEIPGDPFYSGNVLLENVRHEALCDWVLGRLIERIGGALKVLPSLTILHVDLCLKSLVKPDHVEGSLQKLILAKAPSLQIKITGSPDHVSLFRVDDWHDQLRPGEAVLLLSLHFRRSISELLDDGDAEAGVALLVARPGVMRNETSLRLHRPATGTLDAEGEPFARALRWGGVEASQIHTIWSHALADELAHPVSASPQFSQDLQWTDVSATVGQCDGAGPWLALVLALEHARLTGGPELVLSQQGDELIALVCKTST</sequence>
<keyword evidence="1" id="KW-0472">Membrane</keyword>
<feature type="transmembrane region" description="Helical" evidence="1">
    <location>
        <begin position="12"/>
        <end position="39"/>
    </location>
</feature>
<dbReference type="EMBL" id="CAJPVI010000044">
    <property type="protein sequence ID" value="CAG2158126.1"/>
    <property type="molecule type" value="Genomic_DNA"/>
</dbReference>
<evidence type="ECO:0000313" key="2">
    <source>
        <dbReference type="EMBL" id="CAG2158126.1"/>
    </source>
</evidence>
<keyword evidence="1" id="KW-1133">Transmembrane helix</keyword>
<keyword evidence="3" id="KW-1185">Reference proteome</keyword>